<dbReference type="Gene3D" id="1.10.1280.10">
    <property type="entry name" value="Di-copper center containing domain from catechol oxidase"/>
    <property type="match status" value="1"/>
</dbReference>
<evidence type="ECO:0000256" key="3">
    <source>
        <dbReference type="ARBA" id="ARBA00011906"/>
    </source>
</evidence>
<comment type="similarity">
    <text evidence="2">Belongs to the tyrosinase family.</text>
</comment>
<dbReference type="SUPFAM" id="SSF48056">
    <property type="entry name" value="Di-copper centre-containing domain"/>
    <property type="match status" value="1"/>
</dbReference>
<evidence type="ECO:0000256" key="8">
    <source>
        <dbReference type="ARBA" id="ARBA00023101"/>
    </source>
</evidence>
<evidence type="ECO:0000256" key="4">
    <source>
        <dbReference type="ARBA" id="ARBA00022723"/>
    </source>
</evidence>
<dbReference type="GO" id="GO:0046872">
    <property type="term" value="F:metal ion binding"/>
    <property type="evidence" value="ECO:0007669"/>
    <property type="project" value="UniProtKB-KW"/>
</dbReference>
<keyword evidence="8" id="KW-0470">Melanin biosynthesis</keyword>
<reference evidence="15 16" key="1">
    <citation type="journal article" date="2013" name="PLoS Genet.">
        <title>Genomic mechanisms accounting for the adaptation to parasitism in nematode-trapping fungi.</title>
        <authorList>
            <person name="Meerupati T."/>
            <person name="Andersson K.M."/>
            <person name="Friman E."/>
            <person name="Kumar D."/>
            <person name="Tunlid A."/>
            <person name="Ahren D."/>
        </authorList>
    </citation>
    <scope>NUCLEOTIDE SEQUENCE [LARGE SCALE GENOMIC DNA]</scope>
    <source>
        <strain evidence="15 16">CBS 200.50</strain>
    </source>
</reference>
<dbReference type="EMBL" id="AQGS01000268">
    <property type="protein sequence ID" value="EPS40942.1"/>
    <property type="molecule type" value="Genomic_DNA"/>
</dbReference>
<dbReference type="PROSITE" id="PS00498">
    <property type="entry name" value="TYROSINASE_2"/>
    <property type="match status" value="1"/>
</dbReference>
<evidence type="ECO:0000259" key="14">
    <source>
        <dbReference type="PROSITE" id="PS00498"/>
    </source>
</evidence>
<accession>S8C046</accession>
<dbReference type="InterPro" id="IPR008922">
    <property type="entry name" value="Di-copper_centre_dom_sf"/>
</dbReference>
<keyword evidence="4" id="KW-0479">Metal-binding</keyword>
<evidence type="ECO:0000256" key="11">
    <source>
        <dbReference type="SAM" id="MobiDB-lite"/>
    </source>
</evidence>
<feature type="domain" description="Tyrosinase copper-binding" evidence="13">
    <location>
        <begin position="222"/>
        <end position="239"/>
    </location>
</feature>
<protein>
    <recommendedName>
        <fullName evidence="3">tyrosinase</fullName>
        <ecNumber evidence="3">1.14.18.1</ecNumber>
    </recommendedName>
</protein>
<comment type="caution">
    <text evidence="15">The sequence shown here is derived from an EMBL/GenBank/DDBJ whole genome shotgun (WGS) entry which is preliminary data.</text>
</comment>
<feature type="compositionally biased region" description="Low complexity" evidence="11">
    <location>
        <begin position="118"/>
        <end position="140"/>
    </location>
</feature>
<feature type="domain" description="Tyrosinase copper-binding" evidence="14">
    <location>
        <begin position="409"/>
        <end position="420"/>
    </location>
</feature>
<dbReference type="PROSITE" id="PS00497">
    <property type="entry name" value="TYROSINASE_1"/>
    <property type="match status" value="1"/>
</dbReference>
<dbReference type="eggNOG" id="ENOG502RF2C">
    <property type="taxonomic scope" value="Eukaryota"/>
</dbReference>
<evidence type="ECO:0000256" key="1">
    <source>
        <dbReference type="ARBA" id="ARBA00001973"/>
    </source>
</evidence>
<feature type="signal peptide" evidence="12">
    <location>
        <begin position="1"/>
        <end position="23"/>
    </location>
</feature>
<proteinExistence type="inferred from homology"/>
<evidence type="ECO:0000256" key="5">
    <source>
        <dbReference type="ARBA" id="ARBA00023002"/>
    </source>
</evidence>
<dbReference type="EC" id="1.14.18.1" evidence="3"/>
<dbReference type="HOGENOM" id="CLU_013691_0_0_1"/>
<evidence type="ECO:0000313" key="15">
    <source>
        <dbReference type="EMBL" id="EPS40942.1"/>
    </source>
</evidence>
<dbReference type="GO" id="GO:0004503">
    <property type="term" value="F:tyrosinase activity"/>
    <property type="evidence" value="ECO:0007669"/>
    <property type="project" value="UniProtKB-EC"/>
</dbReference>
<keyword evidence="12" id="KW-0732">Signal</keyword>
<dbReference type="InterPro" id="IPR050316">
    <property type="entry name" value="Tyrosinase/Hemocyanin"/>
</dbReference>
<dbReference type="AlphaFoldDB" id="S8C046"/>
<dbReference type="PANTHER" id="PTHR11474:SF76">
    <property type="entry name" value="SHKT DOMAIN-CONTAINING PROTEIN"/>
    <property type="match status" value="1"/>
</dbReference>
<gene>
    <name evidence="15" type="ORF">H072_5168</name>
</gene>
<dbReference type="Pfam" id="PF00264">
    <property type="entry name" value="Tyrosinase"/>
    <property type="match status" value="1"/>
</dbReference>
<comment type="catalytic activity">
    <reaction evidence="9">
        <text>2 L-dopa + O2 = 2 L-dopaquinone + 2 H2O</text>
        <dbReference type="Rhea" id="RHEA:34287"/>
        <dbReference type="ChEBI" id="CHEBI:15377"/>
        <dbReference type="ChEBI" id="CHEBI:15379"/>
        <dbReference type="ChEBI" id="CHEBI:57504"/>
        <dbReference type="ChEBI" id="CHEBI:57924"/>
        <dbReference type="EC" id="1.14.18.1"/>
    </reaction>
</comment>
<evidence type="ECO:0000256" key="10">
    <source>
        <dbReference type="ARBA" id="ARBA00048881"/>
    </source>
</evidence>
<evidence type="ECO:0000256" key="9">
    <source>
        <dbReference type="ARBA" id="ARBA00048233"/>
    </source>
</evidence>
<dbReference type="InterPro" id="IPR002227">
    <property type="entry name" value="Tyrosinase_Cu-bd"/>
</dbReference>
<dbReference type="InterPro" id="IPR041640">
    <property type="entry name" value="Tyrosinase_C"/>
</dbReference>
<keyword evidence="5" id="KW-0560">Oxidoreductase</keyword>
<dbReference type="OMA" id="WYKSSHL"/>
<dbReference type="Proteomes" id="UP000015100">
    <property type="component" value="Unassembled WGS sequence"/>
</dbReference>
<sequence length="707" mass="77802">MVYCKWAATALTLLTVSSVGVEAVPAKYKPDPDPIKLKEKRALAPVTLTIGPATKTIGLTTRFPTLGTASLSLSLSPIPVSSTTKSSTLPVYTLPTTTPIVYTTPGYTTPGGYGGYTTPGTTTTSKTTTRTTTSSTKTSATPTYTPVVGANNTCYNRLKIETLQRTDPDQFNMLLLAWQKVQATPDSDPFSHYQLAGIHGAPFITWQMGPGSYDYTRGYCTHGSALFTTWHRPYLLALEQALFHAAMSIASTFTGTALTQYLAAAGRVRLPYWDWADPTTQSYLPPITMATTVTVIRPDSFGNPVSAVINNPLFAYNFLSASSIAPFGSPFNAHMSTRRYPDGSWNDRSYLASSNMQGGFSSRVTSTYTAFLSGSYNLFSNRIEGVHDGVHGATGGGGNMGYVAYSSFDPLFWLHHCNVDRLTAMFQATQPSLFVTPASAVGTFARPVPPNTIDDQTTDLFPFRRADGSWYKSSHLNPVSTIWSMKYGYPEVPCSYQGKNPADLDTFTTGQVNTLYGKGRTPIPGTVIRDWNVRLLIDQAEIAGGFDIYVYGGTRPSDPYNDPYGKGYIGSLSSMSMGSVDQYKQSRIRFVDVSLNSYLKDYGYYGSDPYKITSYLTQDLYYTIIANGKPCYFQDLYTAKYAVYSRDIYDDGKPDVLPYYSSDYYYHVNVTEKYVGGIKSIDEIQYPFKVDGTREIPWAENTTSIKT</sequence>
<evidence type="ECO:0000256" key="2">
    <source>
        <dbReference type="ARBA" id="ARBA00009928"/>
    </source>
</evidence>
<keyword evidence="6" id="KW-0186">Copper</keyword>
<dbReference type="PRINTS" id="PR00092">
    <property type="entry name" value="TYROSINASE"/>
</dbReference>
<dbReference type="OrthoDB" id="6132182at2759"/>
<evidence type="ECO:0000259" key="13">
    <source>
        <dbReference type="PROSITE" id="PS00497"/>
    </source>
</evidence>
<reference evidence="16" key="2">
    <citation type="submission" date="2013-04" db="EMBL/GenBank/DDBJ databases">
        <title>Genomic mechanisms accounting for the adaptation to parasitism in nematode-trapping fungi.</title>
        <authorList>
            <person name="Ahren D.G."/>
        </authorList>
    </citation>
    <scope>NUCLEOTIDE SEQUENCE [LARGE SCALE GENOMIC DNA]</scope>
    <source>
        <strain evidence="16">CBS 200.50</strain>
    </source>
</reference>
<evidence type="ECO:0000256" key="7">
    <source>
        <dbReference type="ARBA" id="ARBA00023033"/>
    </source>
</evidence>
<feature type="chain" id="PRO_5004549270" description="tyrosinase" evidence="12">
    <location>
        <begin position="24"/>
        <end position="707"/>
    </location>
</feature>
<dbReference type="PANTHER" id="PTHR11474">
    <property type="entry name" value="TYROSINASE FAMILY MEMBER"/>
    <property type="match status" value="1"/>
</dbReference>
<dbReference type="STRING" id="1284197.S8C046"/>
<evidence type="ECO:0000256" key="12">
    <source>
        <dbReference type="SAM" id="SignalP"/>
    </source>
</evidence>
<comment type="catalytic activity">
    <reaction evidence="10">
        <text>L-tyrosine + O2 = L-dopaquinone + H2O</text>
        <dbReference type="Rhea" id="RHEA:18117"/>
        <dbReference type="ChEBI" id="CHEBI:15377"/>
        <dbReference type="ChEBI" id="CHEBI:15379"/>
        <dbReference type="ChEBI" id="CHEBI:57924"/>
        <dbReference type="ChEBI" id="CHEBI:58315"/>
        <dbReference type="EC" id="1.14.18.1"/>
    </reaction>
</comment>
<keyword evidence="16" id="KW-1185">Reference proteome</keyword>
<organism evidence="15 16">
    <name type="scientific">Dactylellina haptotyla (strain CBS 200.50)</name>
    <name type="common">Nematode-trapping fungus</name>
    <name type="synonym">Monacrosporium haptotylum</name>
    <dbReference type="NCBI Taxonomy" id="1284197"/>
    <lineage>
        <taxon>Eukaryota</taxon>
        <taxon>Fungi</taxon>
        <taxon>Dikarya</taxon>
        <taxon>Ascomycota</taxon>
        <taxon>Pezizomycotina</taxon>
        <taxon>Orbiliomycetes</taxon>
        <taxon>Orbiliales</taxon>
        <taxon>Orbiliaceae</taxon>
        <taxon>Dactylellina</taxon>
    </lineage>
</organism>
<evidence type="ECO:0000313" key="16">
    <source>
        <dbReference type="Proteomes" id="UP000015100"/>
    </source>
</evidence>
<comment type="cofactor">
    <cofactor evidence="1">
        <name>Cu(2+)</name>
        <dbReference type="ChEBI" id="CHEBI:29036"/>
    </cofactor>
</comment>
<feature type="region of interest" description="Disordered" evidence="11">
    <location>
        <begin position="113"/>
        <end position="140"/>
    </location>
</feature>
<name>S8C046_DACHA</name>
<dbReference type="Pfam" id="PF18132">
    <property type="entry name" value="Tyrosinase_C"/>
    <property type="match status" value="1"/>
</dbReference>
<evidence type="ECO:0000256" key="6">
    <source>
        <dbReference type="ARBA" id="ARBA00023008"/>
    </source>
</evidence>
<keyword evidence="7" id="KW-0503">Monooxygenase</keyword>
<dbReference type="GO" id="GO:0042438">
    <property type="term" value="P:melanin biosynthetic process"/>
    <property type="evidence" value="ECO:0007669"/>
    <property type="project" value="UniProtKB-KW"/>
</dbReference>